<comment type="caution">
    <text evidence="3">The sequence shown here is derived from an EMBL/GenBank/DDBJ whole genome shotgun (WGS) entry which is preliminary data.</text>
</comment>
<proteinExistence type="predicted"/>
<organism evidence="3 4">
    <name type="scientific">Agaricus bisporus var. burnettii</name>
    <dbReference type="NCBI Taxonomy" id="192524"/>
    <lineage>
        <taxon>Eukaryota</taxon>
        <taxon>Fungi</taxon>
        <taxon>Dikarya</taxon>
        <taxon>Basidiomycota</taxon>
        <taxon>Agaricomycotina</taxon>
        <taxon>Agaricomycetes</taxon>
        <taxon>Agaricomycetidae</taxon>
        <taxon>Agaricales</taxon>
        <taxon>Agaricineae</taxon>
        <taxon>Agaricaceae</taxon>
        <taxon>Agaricus</taxon>
    </lineage>
</organism>
<feature type="compositionally biased region" description="Low complexity" evidence="1">
    <location>
        <begin position="61"/>
        <end position="82"/>
    </location>
</feature>
<keyword evidence="2" id="KW-0472">Membrane</keyword>
<feature type="compositionally biased region" description="Polar residues" evidence="1">
    <location>
        <begin position="83"/>
        <end position="99"/>
    </location>
</feature>
<gene>
    <name evidence="3" type="ORF">Agabi119p4_6843</name>
</gene>
<feature type="transmembrane region" description="Helical" evidence="2">
    <location>
        <begin position="7"/>
        <end position="29"/>
    </location>
</feature>
<feature type="region of interest" description="Disordered" evidence="1">
    <location>
        <begin position="39"/>
        <end position="123"/>
    </location>
</feature>
<feature type="compositionally biased region" description="Low complexity" evidence="1">
    <location>
        <begin position="105"/>
        <end position="123"/>
    </location>
</feature>
<name>A0A8H7KF58_AGABI</name>
<reference evidence="3 4" key="1">
    <citation type="journal article" name="Sci. Rep.">
        <title>Telomere-to-telomere assembled and centromere annotated genomes of the two main subspecies of the button mushroom Agaricus bisporus reveal especially polymorphic chromosome ends.</title>
        <authorList>
            <person name="Sonnenberg A.S.M."/>
            <person name="Sedaghat-Telgerd N."/>
            <person name="Lavrijssen B."/>
            <person name="Ohm R.A."/>
            <person name="Hendrickx P.M."/>
            <person name="Scholtmeijer K."/>
            <person name="Baars J.J.P."/>
            <person name="van Peer A."/>
        </authorList>
    </citation>
    <scope>NUCLEOTIDE SEQUENCE [LARGE SCALE GENOMIC DNA]</scope>
    <source>
        <strain evidence="3 4">H119_p4</strain>
    </source>
</reference>
<sequence length="166" mass="17906">MKGNRWFCILEVIALVLFSINFLHGIYAVNCPRASLPPIASPNRPKGIRKASLTPQRPFKSLSPQSSPQTQKPFSFSPSSSFGRSMTTNYPTSPASTPSRVVHYTAPPTNSSTTSQASNSSSINILSTPSPVISAYRGKHLSNSVGRALDGSFLGQFTSNDRNDDD</sequence>
<evidence type="ECO:0000256" key="1">
    <source>
        <dbReference type="SAM" id="MobiDB-lite"/>
    </source>
</evidence>
<accession>A0A8H7KF58</accession>
<dbReference type="Proteomes" id="UP000629468">
    <property type="component" value="Unassembled WGS sequence"/>
</dbReference>
<dbReference type="EMBL" id="JABXXO010000009">
    <property type="protein sequence ID" value="KAF7770869.1"/>
    <property type="molecule type" value="Genomic_DNA"/>
</dbReference>
<evidence type="ECO:0000313" key="3">
    <source>
        <dbReference type="EMBL" id="KAF7770869.1"/>
    </source>
</evidence>
<keyword evidence="2" id="KW-1133">Transmembrane helix</keyword>
<evidence type="ECO:0000313" key="4">
    <source>
        <dbReference type="Proteomes" id="UP000629468"/>
    </source>
</evidence>
<protein>
    <submittedName>
        <fullName evidence="3">Uncharacterized protein</fullName>
    </submittedName>
</protein>
<dbReference type="AlphaFoldDB" id="A0A8H7KF58"/>
<keyword evidence="2" id="KW-0812">Transmembrane</keyword>
<evidence type="ECO:0000256" key="2">
    <source>
        <dbReference type="SAM" id="Phobius"/>
    </source>
</evidence>